<dbReference type="InterPro" id="IPR006597">
    <property type="entry name" value="Sel1-like"/>
</dbReference>
<feature type="signal peptide" evidence="2">
    <location>
        <begin position="1"/>
        <end position="25"/>
    </location>
</feature>
<dbReference type="RefSeq" id="WP_187056100.1">
    <property type="nucleotide sequence ID" value="NZ_CP060412.1"/>
</dbReference>
<organism evidence="3 4">
    <name type="scientific">Dyella telluris</name>
    <dbReference type="NCBI Taxonomy" id="2763498"/>
    <lineage>
        <taxon>Bacteria</taxon>
        <taxon>Pseudomonadati</taxon>
        <taxon>Pseudomonadota</taxon>
        <taxon>Gammaproteobacteria</taxon>
        <taxon>Lysobacterales</taxon>
        <taxon>Rhodanobacteraceae</taxon>
        <taxon>Dyella</taxon>
    </lineage>
</organism>
<dbReference type="KEGG" id="dtl:H8F01_16215"/>
<protein>
    <submittedName>
        <fullName evidence="3">Sel1 repeat family protein</fullName>
    </submittedName>
</protein>
<sequence length="297" mass="31509">MAVQKLPALSLSCLIALALSSAAFAGDDATLKKIPTDDQPVAATAHVADDGKEDNTRSFNTPTDDGRPGEYYFALGVQAVKKGDYEHAIAMYKVSASWAYKPAEYNLGVMYLNGQGSPVDLPRALAWMALAAERNDPQYLRARQLVYAHATPEQYEQANVIWRDLLPTYGDEAAMPRAKSRWREARNNATGSRVGSGAAHVEVGGADGTPNHMASPNYAVFSGGHVSTNPAELAGVHQGDGSVAYQAVRSTDNPYDPKVMPVSGQVSVGSLLKVDAKDGAATKDQTSTTDGDNSGHP</sequence>
<feature type="chain" id="PRO_5028830238" evidence="2">
    <location>
        <begin position="26"/>
        <end position="297"/>
    </location>
</feature>
<dbReference type="SMART" id="SM00671">
    <property type="entry name" value="SEL1"/>
    <property type="match status" value="1"/>
</dbReference>
<keyword evidence="4" id="KW-1185">Reference proteome</keyword>
<reference evidence="3 4" key="1">
    <citation type="submission" date="2020-08" db="EMBL/GenBank/DDBJ databases">
        <title>Dyella sp. G9 isolated from forest soil.</title>
        <authorList>
            <person name="Fu J."/>
            <person name="Qiu L."/>
        </authorList>
    </citation>
    <scope>NUCLEOTIDE SEQUENCE [LARGE SCALE GENOMIC DNA]</scope>
    <source>
        <strain evidence="3 4">G9</strain>
    </source>
</reference>
<evidence type="ECO:0000313" key="3">
    <source>
        <dbReference type="EMBL" id="QNK00628.1"/>
    </source>
</evidence>
<feature type="region of interest" description="Disordered" evidence="1">
    <location>
        <begin position="277"/>
        <end position="297"/>
    </location>
</feature>
<evidence type="ECO:0000313" key="4">
    <source>
        <dbReference type="Proteomes" id="UP000515873"/>
    </source>
</evidence>
<evidence type="ECO:0000256" key="1">
    <source>
        <dbReference type="SAM" id="MobiDB-lite"/>
    </source>
</evidence>
<gene>
    <name evidence="3" type="ORF">H8F01_16215</name>
</gene>
<dbReference type="EMBL" id="CP060412">
    <property type="protein sequence ID" value="QNK00628.1"/>
    <property type="molecule type" value="Genomic_DNA"/>
</dbReference>
<name>A0A7G8Q1H0_9GAMM</name>
<dbReference type="Pfam" id="PF08238">
    <property type="entry name" value="Sel1"/>
    <property type="match status" value="2"/>
</dbReference>
<dbReference type="SUPFAM" id="SSF81901">
    <property type="entry name" value="HCP-like"/>
    <property type="match status" value="1"/>
</dbReference>
<proteinExistence type="predicted"/>
<dbReference type="AlphaFoldDB" id="A0A7G8Q1H0"/>
<dbReference type="InterPro" id="IPR011990">
    <property type="entry name" value="TPR-like_helical_dom_sf"/>
</dbReference>
<feature type="compositionally biased region" description="Polar residues" evidence="1">
    <location>
        <begin position="283"/>
        <end position="297"/>
    </location>
</feature>
<dbReference type="Gene3D" id="1.25.40.10">
    <property type="entry name" value="Tetratricopeptide repeat domain"/>
    <property type="match status" value="1"/>
</dbReference>
<evidence type="ECO:0000256" key="2">
    <source>
        <dbReference type="SAM" id="SignalP"/>
    </source>
</evidence>
<accession>A0A7G8Q1H0</accession>
<keyword evidence="2" id="KW-0732">Signal</keyword>
<dbReference type="Proteomes" id="UP000515873">
    <property type="component" value="Chromosome"/>
</dbReference>